<keyword evidence="2" id="KW-1185">Reference proteome</keyword>
<organism evidence="1 2">
    <name type="scientific">Neiella holothuriorum</name>
    <dbReference type="NCBI Taxonomy" id="2870530"/>
    <lineage>
        <taxon>Bacteria</taxon>
        <taxon>Pseudomonadati</taxon>
        <taxon>Pseudomonadota</taxon>
        <taxon>Gammaproteobacteria</taxon>
        <taxon>Alteromonadales</taxon>
        <taxon>Echinimonadaceae</taxon>
        <taxon>Neiella</taxon>
    </lineage>
</organism>
<accession>A0ABS7EJM5</accession>
<evidence type="ECO:0000313" key="1">
    <source>
        <dbReference type="EMBL" id="MBW8192558.1"/>
    </source>
</evidence>
<protein>
    <submittedName>
        <fullName evidence="1">Uncharacterized protein</fullName>
    </submittedName>
</protein>
<reference evidence="1" key="1">
    <citation type="submission" date="2021-07" db="EMBL/GenBank/DDBJ databases">
        <title>Neiella marina sp. nov., isolated from the intestinal content of sea cucumber Apostichopus japonicus.</title>
        <authorList>
            <person name="Bai X."/>
        </authorList>
    </citation>
    <scope>NUCLEOTIDE SEQUENCE</scope>
    <source>
        <strain evidence="1">126</strain>
    </source>
</reference>
<dbReference type="RefSeq" id="WP_220105179.1">
    <property type="nucleotide sequence ID" value="NZ_JAHZSS010000024.1"/>
</dbReference>
<comment type="caution">
    <text evidence="1">The sequence shown here is derived from an EMBL/GenBank/DDBJ whole genome shotgun (WGS) entry which is preliminary data.</text>
</comment>
<dbReference type="Proteomes" id="UP001166251">
    <property type="component" value="Unassembled WGS sequence"/>
</dbReference>
<dbReference type="EMBL" id="JAHZSS010000024">
    <property type="protein sequence ID" value="MBW8192558.1"/>
    <property type="molecule type" value="Genomic_DNA"/>
</dbReference>
<proteinExistence type="predicted"/>
<gene>
    <name evidence="1" type="ORF">K0504_16075</name>
</gene>
<name>A0ABS7EJM5_9GAMM</name>
<evidence type="ECO:0000313" key="2">
    <source>
        <dbReference type="Proteomes" id="UP001166251"/>
    </source>
</evidence>
<sequence length="205" mass="23221">MTSNVGDTMITLFECWNGGIVEWDGLSSPQISFSFPVANGDVLAFFLICGRIAQLHTRTDWQLRFGTTSVRIPSLPQNEVNQLSERIRRKLGYMPLLVNNVRQDVNAEESLLRQMQWVEIATGRIDAYLPFIGLRQGKQRYVRNFTQQVLTGAQAEVRFSRDGHLCGGSDFSLIQLLGIHREPNLRTSSMLLQEAWNQLGHASNL</sequence>